<accession>A0A2T0UKP5</accession>
<gene>
    <name evidence="2" type="ORF">B0I28_105213</name>
</gene>
<dbReference type="InterPro" id="IPR025406">
    <property type="entry name" value="DUF4132"/>
</dbReference>
<evidence type="ECO:0000259" key="1">
    <source>
        <dbReference type="Pfam" id="PF13569"/>
    </source>
</evidence>
<evidence type="ECO:0000313" key="3">
    <source>
        <dbReference type="Proteomes" id="UP000238176"/>
    </source>
</evidence>
<dbReference type="RefSeq" id="WP_181245794.1">
    <property type="nucleotide sequence ID" value="NZ_PVTJ01000005.1"/>
</dbReference>
<name>A0A2T0UKP5_9ACTN</name>
<comment type="caution">
    <text evidence="2">The sequence shown here is derived from an EMBL/GenBank/DDBJ whole genome shotgun (WGS) entry which is preliminary data.</text>
</comment>
<organism evidence="2 3">
    <name type="scientific">Glycomyces artemisiae</name>
    <dbReference type="NCBI Taxonomy" id="1076443"/>
    <lineage>
        <taxon>Bacteria</taxon>
        <taxon>Bacillati</taxon>
        <taxon>Actinomycetota</taxon>
        <taxon>Actinomycetes</taxon>
        <taxon>Glycomycetales</taxon>
        <taxon>Glycomycetaceae</taxon>
        <taxon>Glycomyces</taxon>
    </lineage>
</organism>
<dbReference type="EMBL" id="PVTJ01000005">
    <property type="protein sequence ID" value="PRY58500.1"/>
    <property type="molecule type" value="Genomic_DNA"/>
</dbReference>
<dbReference type="Proteomes" id="UP000238176">
    <property type="component" value="Unassembled WGS sequence"/>
</dbReference>
<evidence type="ECO:0000313" key="2">
    <source>
        <dbReference type="EMBL" id="PRY58500.1"/>
    </source>
</evidence>
<feature type="domain" description="DUF4132" evidence="1">
    <location>
        <begin position="827"/>
        <end position="1004"/>
    </location>
</feature>
<proteinExistence type="predicted"/>
<sequence length="1091" mass="119097">MTALDLPAAWAAKLLPRRGTRPGTPTIPDPDAPDLLAERFEVHADLLAQILHMKRNRRHRQAITDYLSGAPDVAGAVAAGELLRHVGPHTAAEWTRLELDAWLVAHGLPWTVCAFVERHAVQLFGYYDEDERPQMRHLHLTDARWHEYRSLHRDMDNGAVAALRAHLAAASDDEYKAVVAAAAEHRRGPSQRLAASLLLPDEADWTAEVCDEYDEHRSSGATDRFLYHFVSEPAHLKVARIYKFEEYYLTAEHIAAAVDTMGDKAVGLLSRTFDSRWYVSAENRRLLAKGLALLPAGAVHLVEQLDEPHAFDGAVDGARRHPGPVLRAVAAAAPGAAPAQRGRLAAVAAAAGPFDGLTDAERTAVAGLAQRTVPDADPADLPPLLTAPPWTVKRRKPTRTVLDLEPIGEPHLVWKDGERERWLDLIASFADDAESAESWRRRARRITAGGFRHIVSGVLAFGPPDAADPLYARWLASDAEPSENEILAILARYGPTAIDKAVQAAEYCDFDEVLAPACSLGAARFVAERYTRRKSDRARAAAWFERHGPAAARFLVPDALGADKDRRKYAETALFHLAVRLGDKAIIAAAEPYGPEAVAGVATLFDGDPLEPRGVKLPKPGPWAVPVMFPQVLLKGGDRALPEDAVRHLLTVLALATPEYPYPGLDVVAETCDRASLARFGRAVFEQWLAVGAPPKDQWALTQLAHFAEDATVWLLADRLREWPGDGQHKRAVTGLGVLGAIGSEEALRAIQTTADKVQFKALMYEAMEQINRVALELGLSREQLADRLVPDFGLADDAVRTVDYGTRTFTVAFDEQLRPFVIDEAGKARKSLPKPGAKDDATVADDAYRRFQALRKELKSVAKEQVNRLEVAMVEGRTWDAEEFRRHLVGHALTGHLVRRLVWLADGAAFRIAEDGTFSDLDDDAFDLPAGASVRLAHPALLGDTADRWAEVFADYEILQPFDQLDRPVAAFADEELTTGRLARFEGAAVDTGRLLGLARRGWHRAYPGDGGLVPGFTYPLASRCFLVLRITPGIDLGYTAEHPTQTIASVHLADLETFGGDPVPPTGPIDPVAAAEALGALARLTGSRP</sequence>
<reference evidence="2 3" key="1">
    <citation type="submission" date="2018-03" db="EMBL/GenBank/DDBJ databases">
        <title>Genomic Encyclopedia of Type Strains, Phase III (KMG-III): the genomes of soil and plant-associated and newly described type strains.</title>
        <authorList>
            <person name="Whitman W."/>
        </authorList>
    </citation>
    <scope>NUCLEOTIDE SEQUENCE [LARGE SCALE GENOMIC DNA]</scope>
    <source>
        <strain evidence="2 3">CGMCC 4.7067</strain>
    </source>
</reference>
<dbReference type="Pfam" id="PF13569">
    <property type="entry name" value="DUF4132"/>
    <property type="match status" value="1"/>
</dbReference>
<protein>
    <submittedName>
        <fullName evidence="2">Uncharacterized protein DUF4132</fullName>
    </submittedName>
</protein>
<dbReference type="AlphaFoldDB" id="A0A2T0UKP5"/>
<keyword evidence="3" id="KW-1185">Reference proteome</keyword>